<dbReference type="RefSeq" id="WP_229820583.1">
    <property type="nucleotide sequence ID" value="NZ_BMZU01000003.1"/>
</dbReference>
<evidence type="ECO:0000256" key="6">
    <source>
        <dbReference type="SAM" id="Phobius"/>
    </source>
</evidence>
<dbReference type="InterPro" id="IPR001123">
    <property type="entry name" value="LeuE-type"/>
</dbReference>
<dbReference type="Proteomes" id="UP000231742">
    <property type="component" value="Unassembled WGS sequence"/>
</dbReference>
<dbReference type="EMBL" id="PGFH01000002">
    <property type="protein sequence ID" value="PJJ78850.1"/>
    <property type="molecule type" value="Genomic_DNA"/>
</dbReference>
<reference evidence="7 8" key="1">
    <citation type="submission" date="2017-11" db="EMBL/GenBank/DDBJ databases">
        <title>Genomic Encyclopedia of Archaeal and Bacterial Type Strains, Phase II (KMG-II): From Individual Species to Whole Genera.</title>
        <authorList>
            <person name="Goeker M."/>
        </authorList>
    </citation>
    <scope>NUCLEOTIDE SEQUENCE [LARGE SCALE GENOMIC DNA]</scope>
    <source>
        <strain evidence="7 8">DSM 16400</strain>
    </source>
</reference>
<name>A0A2M9D3S5_9MICO</name>
<keyword evidence="3 6" id="KW-0812">Transmembrane</keyword>
<sequence length="215" mass="22434">MTAIPTSNLIAFVLVALPIILIPGPSVLFLIGRSLSLGKMGGIISSLGNATGGVVLVFAVAFGVGTVIAQSVVAFTIVKYLGAAYLIYLGVQAIRHRNDHTATDAAAPRVRSRWRIFRQGFVVGITNPKATVFFVAVLPQFVSFGAGGVQVQLLVLGLLFMAIAVVSDTSWAVAAGFARDWFARSPQRITTLSAIGGIALIALGVGSLFIPHASE</sequence>
<feature type="transmembrane region" description="Helical" evidence="6">
    <location>
        <begin position="154"/>
        <end position="177"/>
    </location>
</feature>
<protein>
    <submittedName>
        <fullName evidence="7">Threonine/homoserine/homoserine lactone efflux protein</fullName>
    </submittedName>
</protein>
<keyword evidence="2" id="KW-1003">Cell membrane</keyword>
<evidence type="ECO:0000313" key="8">
    <source>
        <dbReference type="Proteomes" id="UP000231742"/>
    </source>
</evidence>
<feature type="transmembrane region" description="Helical" evidence="6">
    <location>
        <begin position="189"/>
        <end position="210"/>
    </location>
</feature>
<dbReference type="PANTHER" id="PTHR30086:SF20">
    <property type="entry name" value="ARGININE EXPORTER PROTEIN ARGO-RELATED"/>
    <property type="match status" value="1"/>
</dbReference>
<evidence type="ECO:0000256" key="2">
    <source>
        <dbReference type="ARBA" id="ARBA00022475"/>
    </source>
</evidence>
<comment type="subcellular location">
    <subcellularLocation>
        <location evidence="1">Cell membrane</location>
        <topology evidence="1">Multi-pass membrane protein</topology>
    </subcellularLocation>
</comment>
<comment type="caution">
    <text evidence="7">The sequence shown here is derived from an EMBL/GenBank/DDBJ whole genome shotgun (WGS) entry which is preliminary data.</text>
</comment>
<proteinExistence type="predicted"/>
<organism evidence="7 8">
    <name type="scientific">Salinibacterium amurskyense</name>
    <dbReference type="NCBI Taxonomy" id="205941"/>
    <lineage>
        <taxon>Bacteria</taxon>
        <taxon>Bacillati</taxon>
        <taxon>Actinomycetota</taxon>
        <taxon>Actinomycetes</taxon>
        <taxon>Micrococcales</taxon>
        <taxon>Microbacteriaceae</taxon>
        <taxon>Salinibacterium</taxon>
    </lineage>
</organism>
<keyword evidence="4 6" id="KW-1133">Transmembrane helix</keyword>
<evidence type="ECO:0000313" key="7">
    <source>
        <dbReference type="EMBL" id="PJJ78850.1"/>
    </source>
</evidence>
<dbReference type="GO" id="GO:0015171">
    <property type="term" value="F:amino acid transmembrane transporter activity"/>
    <property type="evidence" value="ECO:0007669"/>
    <property type="project" value="TreeGrafter"/>
</dbReference>
<feature type="transmembrane region" description="Helical" evidence="6">
    <location>
        <begin position="121"/>
        <end position="142"/>
    </location>
</feature>
<dbReference type="PANTHER" id="PTHR30086">
    <property type="entry name" value="ARGININE EXPORTER PROTEIN ARGO"/>
    <property type="match status" value="1"/>
</dbReference>
<accession>A0A2M9D3S5</accession>
<feature type="transmembrane region" description="Helical" evidence="6">
    <location>
        <begin position="6"/>
        <end position="31"/>
    </location>
</feature>
<evidence type="ECO:0000256" key="4">
    <source>
        <dbReference type="ARBA" id="ARBA00022989"/>
    </source>
</evidence>
<gene>
    <name evidence="7" type="ORF">CLV85_2430</name>
</gene>
<keyword evidence="8" id="KW-1185">Reference proteome</keyword>
<dbReference type="PIRSF" id="PIRSF006324">
    <property type="entry name" value="LeuE"/>
    <property type="match status" value="1"/>
</dbReference>
<evidence type="ECO:0000256" key="3">
    <source>
        <dbReference type="ARBA" id="ARBA00022692"/>
    </source>
</evidence>
<evidence type="ECO:0000256" key="1">
    <source>
        <dbReference type="ARBA" id="ARBA00004651"/>
    </source>
</evidence>
<dbReference type="AlphaFoldDB" id="A0A2M9D3S5"/>
<keyword evidence="5 6" id="KW-0472">Membrane</keyword>
<feature type="transmembrane region" description="Helical" evidence="6">
    <location>
        <begin position="43"/>
        <end position="62"/>
    </location>
</feature>
<dbReference type="GO" id="GO:0005886">
    <property type="term" value="C:plasma membrane"/>
    <property type="evidence" value="ECO:0007669"/>
    <property type="project" value="UniProtKB-SubCell"/>
</dbReference>
<feature type="transmembrane region" description="Helical" evidence="6">
    <location>
        <begin position="68"/>
        <end position="88"/>
    </location>
</feature>
<dbReference type="Pfam" id="PF01810">
    <property type="entry name" value="LysE"/>
    <property type="match status" value="1"/>
</dbReference>
<evidence type="ECO:0000256" key="5">
    <source>
        <dbReference type="ARBA" id="ARBA00023136"/>
    </source>
</evidence>